<dbReference type="InterPro" id="IPR027806">
    <property type="entry name" value="HARBI1_dom"/>
</dbReference>
<evidence type="ECO:0000256" key="3">
    <source>
        <dbReference type="ARBA" id="ARBA00006958"/>
    </source>
</evidence>
<dbReference type="PANTHER" id="PTHR22930">
    <property type="match status" value="1"/>
</dbReference>
<dbReference type="Pfam" id="PF13359">
    <property type="entry name" value="DDE_Tnp_4"/>
    <property type="match status" value="1"/>
</dbReference>
<comment type="cofactor">
    <cofactor evidence="1">
        <name>a divalent metal cation</name>
        <dbReference type="ChEBI" id="CHEBI:60240"/>
    </cofactor>
</comment>
<gene>
    <name evidence="9" type="ORF">CBR_g1187</name>
</gene>
<evidence type="ECO:0000256" key="5">
    <source>
        <dbReference type="ARBA" id="ARBA00022723"/>
    </source>
</evidence>
<evidence type="ECO:0000256" key="1">
    <source>
        <dbReference type="ARBA" id="ARBA00001968"/>
    </source>
</evidence>
<keyword evidence="6" id="KW-0378">Hydrolase</keyword>
<comment type="similarity">
    <text evidence="3">Belongs to the HARBI1 family.</text>
</comment>
<keyword evidence="5" id="KW-0479">Metal-binding</keyword>
<evidence type="ECO:0000259" key="8">
    <source>
        <dbReference type="Pfam" id="PF13359"/>
    </source>
</evidence>
<evidence type="ECO:0000313" key="9">
    <source>
        <dbReference type="EMBL" id="GBG68066.1"/>
    </source>
</evidence>
<dbReference type="PANTHER" id="PTHR22930:SF85">
    <property type="entry name" value="GH03217P-RELATED"/>
    <property type="match status" value="1"/>
</dbReference>
<keyword evidence="10" id="KW-1185">Reference proteome</keyword>
<dbReference type="GO" id="GO:0004518">
    <property type="term" value="F:nuclease activity"/>
    <property type="evidence" value="ECO:0007669"/>
    <property type="project" value="UniProtKB-KW"/>
</dbReference>
<keyword evidence="7" id="KW-0539">Nucleus</keyword>
<comment type="subcellular location">
    <subcellularLocation>
        <location evidence="2">Nucleus</location>
    </subcellularLocation>
</comment>
<protein>
    <recommendedName>
        <fullName evidence="8">DDE Tnp4 domain-containing protein</fullName>
    </recommendedName>
</protein>
<proteinExistence type="inferred from homology"/>
<dbReference type="Gramene" id="GBG68066">
    <property type="protein sequence ID" value="GBG68066"/>
    <property type="gene ID" value="CBR_g1187"/>
</dbReference>
<evidence type="ECO:0000256" key="7">
    <source>
        <dbReference type="ARBA" id="ARBA00023242"/>
    </source>
</evidence>
<evidence type="ECO:0000256" key="2">
    <source>
        <dbReference type="ARBA" id="ARBA00004123"/>
    </source>
</evidence>
<comment type="caution">
    <text evidence="9">The sequence shown here is derived from an EMBL/GenBank/DDBJ whole genome shotgun (WGS) entry which is preliminary data.</text>
</comment>
<evidence type="ECO:0000256" key="4">
    <source>
        <dbReference type="ARBA" id="ARBA00022722"/>
    </source>
</evidence>
<dbReference type="GO" id="GO:0016787">
    <property type="term" value="F:hydrolase activity"/>
    <property type="evidence" value="ECO:0007669"/>
    <property type="project" value="UniProtKB-KW"/>
</dbReference>
<sequence length="464" mass="52680">MARIKRGLRRQVIMAVVAAVKLIIEGAYEAMEALWDTDVQGQGGMLASLNLEAMSIMFEWPALIEATDIIARGPPRWWVMRRAPGLWRDLEIIDNADDDYYSTLLRMRRSTFNRILDTVRPELEKQVTRFRVPLPPAQVLAYAIHRWAHEDSHKHSSSAYGMGKTSALRAVREVVAAIVKCFPNEVNFGNPADRNRTMKAYQARGFPNCVGCIDCTHIYVDKPKNRNGDEFSSGRTKRFSQVAQMVFDSDLRIVDLSFVFLGTVHDSRVLLNSSLYERAMDGGLFNEVPKDPFRHERISVPGVPGQYLLADKGYPNLPWIIRPYGKPEKATPQTIIFDNIHKVVRTDAERGIGLFKQKFQLFYRAHVTNQQTVGSEVHAACIIRNLLRKWGDVEDERHMRLRQDIPSIGNVPVPPQHVPESASSLRAAGKAVRTALCDHVNAWNAQRQREVALRRAAARRQAVH</sequence>
<evidence type="ECO:0000256" key="6">
    <source>
        <dbReference type="ARBA" id="ARBA00022801"/>
    </source>
</evidence>
<name>A0A388KDI6_CHABU</name>
<evidence type="ECO:0000313" key="10">
    <source>
        <dbReference type="Proteomes" id="UP000265515"/>
    </source>
</evidence>
<organism evidence="9 10">
    <name type="scientific">Chara braunii</name>
    <name type="common">Braun's stonewort</name>
    <dbReference type="NCBI Taxonomy" id="69332"/>
    <lineage>
        <taxon>Eukaryota</taxon>
        <taxon>Viridiplantae</taxon>
        <taxon>Streptophyta</taxon>
        <taxon>Charophyceae</taxon>
        <taxon>Charales</taxon>
        <taxon>Characeae</taxon>
        <taxon>Chara</taxon>
    </lineage>
</organism>
<dbReference type="AlphaFoldDB" id="A0A388KDI6"/>
<dbReference type="Proteomes" id="UP000265515">
    <property type="component" value="Unassembled WGS sequence"/>
</dbReference>
<dbReference type="EMBL" id="BFEA01000095">
    <property type="protein sequence ID" value="GBG68066.1"/>
    <property type="molecule type" value="Genomic_DNA"/>
</dbReference>
<feature type="domain" description="DDE Tnp4" evidence="8">
    <location>
        <begin position="213"/>
        <end position="385"/>
    </location>
</feature>
<accession>A0A388KDI6</accession>
<reference evidence="9 10" key="1">
    <citation type="journal article" date="2018" name="Cell">
        <title>The Chara Genome: Secondary Complexity and Implications for Plant Terrestrialization.</title>
        <authorList>
            <person name="Nishiyama T."/>
            <person name="Sakayama H."/>
            <person name="Vries J.D."/>
            <person name="Buschmann H."/>
            <person name="Saint-Marcoux D."/>
            <person name="Ullrich K.K."/>
            <person name="Haas F.B."/>
            <person name="Vanderstraeten L."/>
            <person name="Becker D."/>
            <person name="Lang D."/>
            <person name="Vosolsobe S."/>
            <person name="Rombauts S."/>
            <person name="Wilhelmsson P.K.I."/>
            <person name="Janitza P."/>
            <person name="Kern R."/>
            <person name="Heyl A."/>
            <person name="Rumpler F."/>
            <person name="Villalobos L.I.A.C."/>
            <person name="Clay J.M."/>
            <person name="Skokan R."/>
            <person name="Toyoda A."/>
            <person name="Suzuki Y."/>
            <person name="Kagoshima H."/>
            <person name="Schijlen E."/>
            <person name="Tajeshwar N."/>
            <person name="Catarino B."/>
            <person name="Hetherington A.J."/>
            <person name="Saltykova A."/>
            <person name="Bonnot C."/>
            <person name="Breuninger H."/>
            <person name="Symeonidi A."/>
            <person name="Radhakrishnan G.V."/>
            <person name="Van Nieuwerburgh F."/>
            <person name="Deforce D."/>
            <person name="Chang C."/>
            <person name="Karol K.G."/>
            <person name="Hedrich R."/>
            <person name="Ulvskov P."/>
            <person name="Glockner G."/>
            <person name="Delwiche C.F."/>
            <person name="Petrasek J."/>
            <person name="Van de Peer Y."/>
            <person name="Friml J."/>
            <person name="Beilby M."/>
            <person name="Dolan L."/>
            <person name="Kohara Y."/>
            <person name="Sugano S."/>
            <person name="Fujiyama A."/>
            <person name="Delaux P.-M."/>
            <person name="Quint M."/>
            <person name="TheiBen G."/>
            <person name="Hagemann M."/>
            <person name="Harholt J."/>
            <person name="Dunand C."/>
            <person name="Zachgo S."/>
            <person name="Langdale J."/>
            <person name="Maumus F."/>
            <person name="Straeten D.V.D."/>
            <person name="Gould S.B."/>
            <person name="Rensing S.A."/>
        </authorList>
    </citation>
    <scope>NUCLEOTIDE SEQUENCE [LARGE SCALE GENOMIC DNA]</scope>
    <source>
        <strain evidence="9 10">S276</strain>
    </source>
</reference>
<dbReference type="GO" id="GO:0005634">
    <property type="term" value="C:nucleus"/>
    <property type="evidence" value="ECO:0007669"/>
    <property type="project" value="UniProtKB-SubCell"/>
</dbReference>
<keyword evidence="4" id="KW-0540">Nuclease</keyword>
<dbReference type="OrthoDB" id="2668416at2759"/>
<dbReference type="GO" id="GO:0046872">
    <property type="term" value="F:metal ion binding"/>
    <property type="evidence" value="ECO:0007669"/>
    <property type="project" value="UniProtKB-KW"/>
</dbReference>
<dbReference type="InterPro" id="IPR045249">
    <property type="entry name" value="HARBI1-like"/>
</dbReference>